<name>A0A9W8K5D2_9AGAR</name>
<proteinExistence type="predicted"/>
<feature type="region of interest" description="Disordered" evidence="1">
    <location>
        <begin position="103"/>
        <end position="171"/>
    </location>
</feature>
<reference evidence="2" key="1">
    <citation type="submission" date="2022-07" db="EMBL/GenBank/DDBJ databases">
        <title>Genome Sequence of Agrocybe chaxingu.</title>
        <authorList>
            <person name="Buettner E."/>
        </authorList>
    </citation>
    <scope>NUCLEOTIDE SEQUENCE</scope>
    <source>
        <strain evidence="2">MP-N11</strain>
    </source>
</reference>
<dbReference type="OrthoDB" id="5550090at2759"/>
<protein>
    <submittedName>
        <fullName evidence="2">Uncharacterized protein</fullName>
    </submittedName>
</protein>
<accession>A0A9W8K5D2</accession>
<evidence type="ECO:0000313" key="2">
    <source>
        <dbReference type="EMBL" id="KAJ3507018.1"/>
    </source>
</evidence>
<comment type="caution">
    <text evidence="2">The sequence shown here is derived from an EMBL/GenBank/DDBJ whole genome shotgun (WGS) entry which is preliminary data.</text>
</comment>
<keyword evidence="3" id="KW-1185">Reference proteome</keyword>
<evidence type="ECO:0000256" key="1">
    <source>
        <dbReference type="SAM" id="MobiDB-lite"/>
    </source>
</evidence>
<sequence>MAPTKPAKNIKLNVPRHNAQRINAKLSVEVKNQAKDLGISVDTALPSSRLTQAIESASEWNSMLMTARAERGPQWDVGTQQFLVDKYSDLYYDPTPLRAAVKKLTDDESSEDAPRQPQQQSSSQPHPGHPGHQQSFQLQQPSMPSRHHTPSRRDMGEYTPPQGIRNYTGTLRAEKMLGKDCSLIK</sequence>
<evidence type="ECO:0000313" key="3">
    <source>
        <dbReference type="Proteomes" id="UP001148786"/>
    </source>
</evidence>
<dbReference type="Proteomes" id="UP001148786">
    <property type="component" value="Unassembled WGS sequence"/>
</dbReference>
<dbReference type="AlphaFoldDB" id="A0A9W8K5D2"/>
<gene>
    <name evidence="2" type="ORF">NLJ89_g6541</name>
</gene>
<feature type="compositionally biased region" description="Low complexity" evidence="1">
    <location>
        <begin position="116"/>
        <end position="135"/>
    </location>
</feature>
<organism evidence="2 3">
    <name type="scientific">Agrocybe chaxingu</name>
    <dbReference type="NCBI Taxonomy" id="84603"/>
    <lineage>
        <taxon>Eukaryota</taxon>
        <taxon>Fungi</taxon>
        <taxon>Dikarya</taxon>
        <taxon>Basidiomycota</taxon>
        <taxon>Agaricomycotina</taxon>
        <taxon>Agaricomycetes</taxon>
        <taxon>Agaricomycetidae</taxon>
        <taxon>Agaricales</taxon>
        <taxon>Agaricineae</taxon>
        <taxon>Strophariaceae</taxon>
        <taxon>Agrocybe</taxon>
    </lineage>
</organism>
<dbReference type="EMBL" id="JANKHO010000703">
    <property type="protein sequence ID" value="KAJ3507018.1"/>
    <property type="molecule type" value="Genomic_DNA"/>
</dbReference>